<dbReference type="STRING" id="28573.A0A0U1M0J8"/>
<dbReference type="CDD" id="cd09616">
    <property type="entry name" value="Peptidase_C12_UCH_L1_L3"/>
    <property type="match status" value="1"/>
</dbReference>
<comment type="catalytic activity">
    <reaction evidence="1 8">
        <text>Thiol-dependent hydrolysis of ester, thioester, amide, peptide and isopeptide bonds formed by the C-terminal Gly of ubiquitin (a 76-residue protein attached to proteins as an intracellular targeting signal).</text>
        <dbReference type="EC" id="3.4.19.12"/>
    </reaction>
</comment>
<gene>
    <name evidence="10" type="ORF">PISL3812_06133</name>
</gene>
<dbReference type="PRINTS" id="PR00707">
    <property type="entry name" value="UBCTHYDRLASE"/>
</dbReference>
<feature type="domain" description="UCH catalytic" evidence="9">
    <location>
        <begin position="14"/>
        <end position="243"/>
    </location>
</feature>
<dbReference type="PANTHER" id="PTHR10589">
    <property type="entry name" value="UBIQUITIN CARBOXYL-TERMINAL HYDROLASE"/>
    <property type="match status" value="1"/>
</dbReference>
<keyword evidence="6 8" id="KW-0788">Thiol protease</keyword>
<protein>
    <recommendedName>
        <fullName evidence="8">Ubiquitin carboxyl-terminal hydrolase</fullName>
        <ecNumber evidence="8">3.4.19.12</ecNumber>
    </recommendedName>
</protein>
<evidence type="ECO:0000256" key="8">
    <source>
        <dbReference type="RuleBase" id="RU361215"/>
    </source>
</evidence>
<organism evidence="10 11">
    <name type="scientific">Talaromyces islandicus</name>
    <name type="common">Penicillium islandicum</name>
    <dbReference type="NCBI Taxonomy" id="28573"/>
    <lineage>
        <taxon>Eukaryota</taxon>
        <taxon>Fungi</taxon>
        <taxon>Dikarya</taxon>
        <taxon>Ascomycota</taxon>
        <taxon>Pezizomycotina</taxon>
        <taxon>Eurotiomycetes</taxon>
        <taxon>Eurotiomycetidae</taxon>
        <taxon>Eurotiales</taxon>
        <taxon>Trichocomaceae</taxon>
        <taxon>Talaromyces</taxon>
        <taxon>Talaromyces sect. Islandici</taxon>
    </lineage>
</organism>
<dbReference type="OrthoDB" id="427186at2759"/>
<dbReference type="PANTHER" id="PTHR10589:SF17">
    <property type="entry name" value="UBIQUITIN CARBOXYL-TERMINAL HYDROLASE"/>
    <property type="match status" value="1"/>
</dbReference>
<evidence type="ECO:0000259" key="9">
    <source>
        <dbReference type="PROSITE" id="PS52048"/>
    </source>
</evidence>
<dbReference type="GO" id="GO:0016579">
    <property type="term" value="P:protein deubiquitination"/>
    <property type="evidence" value="ECO:0007669"/>
    <property type="project" value="TreeGrafter"/>
</dbReference>
<reference evidence="10 11" key="1">
    <citation type="submission" date="2015-04" db="EMBL/GenBank/DDBJ databases">
        <authorList>
            <person name="Syromyatnikov M.Y."/>
            <person name="Popov V.N."/>
        </authorList>
    </citation>
    <scope>NUCLEOTIDE SEQUENCE [LARGE SCALE GENOMIC DNA]</scope>
    <source>
        <strain evidence="10">WF-38-12</strain>
    </source>
</reference>
<dbReference type="Proteomes" id="UP000054383">
    <property type="component" value="Unassembled WGS sequence"/>
</dbReference>
<comment type="similarity">
    <text evidence="2 7 8">Belongs to the peptidase C12 family.</text>
</comment>
<keyword evidence="5 8" id="KW-0378">Hydrolase</keyword>
<dbReference type="AlphaFoldDB" id="A0A0U1M0J8"/>
<dbReference type="EMBL" id="CVMT01000005">
    <property type="protein sequence ID" value="CRG89098.1"/>
    <property type="molecule type" value="Genomic_DNA"/>
</dbReference>
<keyword evidence="11" id="KW-1185">Reference proteome</keyword>
<evidence type="ECO:0000256" key="1">
    <source>
        <dbReference type="ARBA" id="ARBA00000707"/>
    </source>
</evidence>
<dbReference type="PROSITE" id="PS52048">
    <property type="entry name" value="UCH_DOMAIN"/>
    <property type="match status" value="1"/>
</dbReference>
<name>A0A0U1M0J8_TALIS</name>
<evidence type="ECO:0000256" key="7">
    <source>
        <dbReference type="PROSITE-ProRule" id="PRU01393"/>
    </source>
</evidence>
<dbReference type="SUPFAM" id="SSF54001">
    <property type="entry name" value="Cysteine proteinases"/>
    <property type="match status" value="1"/>
</dbReference>
<keyword evidence="3 8" id="KW-0645">Protease</keyword>
<dbReference type="OMA" id="CISNGEA"/>
<proteinExistence type="inferred from homology"/>
<evidence type="ECO:0000256" key="2">
    <source>
        <dbReference type="ARBA" id="ARBA00009326"/>
    </source>
</evidence>
<evidence type="ECO:0000313" key="11">
    <source>
        <dbReference type="Proteomes" id="UP000054383"/>
    </source>
</evidence>
<evidence type="ECO:0000256" key="5">
    <source>
        <dbReference type="ARBA" id="ARBA00022801"/>
    </source>
</evidence>
<evidence type="ECO:0000256" key="4">
    <source>
        <dbReference type="ARBA" id="ARBA00022786"/>
    </source>
</evidence>
<dbReference type="InterPro" id="IPR036959">
    <property type="entry name" value="Peptidase_C12_UCH_sf"/>
</dbReference>
<evidence type="ECO:0000313" key="10">
    <source>
        <dbReference type="EMBL" id="CRG89098.1"/>
    </source>
</evidence>
<dbReference type="InterPro" id="IPR038765">
    <property type="entry name" value="Papain-like_cys_pep_sf"/>
</dbReference>
<comment type="caution">
    <text evidence="7">Lacks conserved residue(s) required for the propagation of feature annotation.</text>
</comment>
<sequence length="244" mass="26723">MPHPATKVVQGKKTFIPLENNPEVFRRLASKLGLSPCLDFFDVLDVNDADLLAFIPRPVHAIIFLTPADVYHATRDGVEKQMEEYQGCGPSEPVMWFKQTIGHACGLMAFLHSVMNGAGKSCIPPGSQLDKILQTSIQLRPEARADLLYNSDFLEIAHMDAADTGDSTAPSPEDPNYFHFVAFVKADDGHLWELNGGMPGPLDHGLLEPDEDALSQKALYRTVRQFIGGHAPDVRHSIVALGPA</sequence>
<dbReference type="GO" id="GO:0005737">
    <property type="term" value="C:cytoplasm"/>
    <property type="evidence" value="ECO:0007669"/>
    <property type="project" value="TreeGrafter"/>
</dbReference>
<evidence type="ECO:0000256" key="6">
    <source>
        <dbReference type="ARBA" id="ARBA00022807"/>
    </source>
</evidence>
<dbReference type="Pfam" id="PF01088">
    <property type="entry name" value="Peptidase_C12"/>
    <property type="match status" value="1"/>
</dbReference>
<evidence type="ECO:0000256" key="3">
    <source>
        <dbReference type="ARBA" id="ARBA00022670"/>
    </source>
</evidence>
<dbReference type="GO" id="GO:0004843">
    <property type="term" value="F:cysteine-type deubiquitinase activity"/>
    <property type="evidence" value="ECO:0007669"/>
    <property type="project" value="UniProtKB-EC"/>
</dbReference>
<dbReference type="GO" id="GO:0006511">
    <property type="term" value="P:ubiquitin-dependent protein catabolic process"/>
    <property type="evidence" value="ECO:0007669"/>
    <property type="project" value="UniProtKB-UniRule"/>
</dbReference>
<dbReference type="InterPro" id="IPR001578">
    <property type="entry name" value="Peptidase_C12_UCH"/>
</dbReference>
<accession>A0A0U1M0J8</accession>
<dbReference type="Gene3D" id="3.40.532.10">
    <property type="entry name" value="Peptidase C12, ubiquitin carboxyl-terminal hydrolase"/>
    <property type="match status" value="1"/>
</dbReference>
<dbReference type="EC" id="3.4.19.12" evidence="8"/>
<keyword evidence="4 8" id="KW-0833">Ubl conjugation pathway</keyword>